<evidence type="ECO:0008006" key="3">
    <source>
        <dbReference type="Google" id="ProtNLM"/>
    </source>
</evidence>
<dbReference type="SUPFAM" id="SSF53098">
    <property type="entry name" value="Ribonuclease H-like"/>
    <property type="match status" value="1"/>
</dbReference>
<dbReference type="PANTHER" id="PTHR33033">
    <property type="entry name" value="POLYNUCLEOTIDYL TRANSFERASE, RIBONUCLEASE H-LIKE SUPERFAMILY PROTEIN-RELATED"/>
    <property type="match status" value="1"/>
</dbReference>
<accession>A0A061DKG7</accession>
<evidence type="ECO:0000313" key="1">
    <source>
        <dbReference type="EMBL" id="EOX93244.1"/>
    </source>
</evidence>
<dbReference type="InParanoid" id="A0A061DKG7"/>
<dbReference type="Gramene" id="EOX93244">
    <property type="protein sequence ID" value="EOX93244"/>
    <property type="gene ID" value="TCM_002089"/>
</dbReference>
<dbReference type="CDD" id="cd06222">
    <property type="entry name" value="RNase_H_like"/>
    <property type="match status" value="1"/>
</dbReference>
<sequence>MTNCCPFASTSSWHKTLSLKRIRCNRVCNIAGQTLWLHHNNMVFNEKFWDADQVFDLVKFRVNSWAKAKRPTISSSIKNMIQDPSTSRVPTTLKSAKIACDWVKPPMCFLQFNVDGATKGCPGEATIGRALRNCNDNVRILFSKSLGISDSNLSKIKVIKEAFALFAASPWSLSHSLIIESDSTKAIKWCNIPDSVTWHLRGILNHINCFKKKLQIGLLSMSRVQETN</sequence>
<reference evidence="1 2" key="1">
    <citation type="journal article" date="2013" name="Genome Biol.">
        <title>The genome sequence of the most widely cultivated cacao type and its use to identify candidate genes regulating pod color.</title>
        <authorList>
            <person name="Motamayor J.C."/>
            <person name="Mockaitis K."/>
            <person name="Schmutz J."/>
            <person name="Haiminen N."/>
            <person name="Iii D.L."/>
            <person name="Cornejo O."/>
            <person name="Findley S.D."/>
            <person name="Zheng P."/>
            <person name="Utro F."/>
            <person name="Royaert S."/>
            <person name="Saski C."/>
            <person name="Jenkins J."/>
            <person name="Podicheti R."/>
            <person name="Zhao M."/>
            <person name="Scheffler B.E."/>
            <person name="Stack J.C."/>
            <person name="Feltus F.A."/>
            <person name="Mustiga G.M."/>
            <person name="Amores F."/>
            <person name="Phillips W."/>
            <person name="Marelli J.P."/>
            <person name="May G.D."/>
            <person name="Shapiro H."/>
            <person name="Ma J."/>
            <person name="Bustamante C.D."/>
            <person name="Schnell R.J."/>
            <person name="Main D."/>
            <person name="Gilbert D."/>
            <person name="Parida L."/>
            <person name="Kuhn D.N."/>
        </authorList>
    </citation>
    <scope>NUCLEOTIDE SEQUENCE [LARGE SCALE GENOMIC DNA]</scope>
    <source>
        <strain evidence="2">cv. Matina 1-6</strain>
    </source>
</reference>
<protein>
    <recommendedName>
        <fullName evidence="3">RNase H type-1 domain-containing protein</fullName>
    </recommendedName>
</protein>
<gene>
    <name evidence="1" type="ORF">TCM_002089</name>
</gene>
<evidence type="ECO:0000313" key="2">
    <source>
        <dbReference type="Proteomes" id="UP000026915"/>
    </source>
</evidence>
<dbReference type="AlphaFoldDB" id="A0A061DKG7"/>
<dbReference type="EMBL" id="CM001879">
    <property type="protein sequence ID" value="EOX93244.1"/>
    <property type="molecule type" value="Genomic_DNA"/>
</dbReference>
<name>A0A061DKG7_THECC</name>
<proteinExistence type="predicted"/>
<dbReference type="Proteomes" id="UP000026915">
    <property type="component" value="Chromosome 1"/>
</dbReference>
<organism evidence="1 2">
    <name type="scientific">Theobroma cacao</name>
    <name type="common">Cacao</name>
    <name type="synonym">Cocoa</name>
    <dbReference type="NCBI Taxonomy" id="3641"/>
    <lineage>
        <taxon>Eukaryota</taxon>
        <taxon>Viridiplantae</taxon>
        <taxon>Streptophyta</taxon>
        <taxon>Embryophyta</taxon>
        <taxon>Tracheophyta</taxon>
        <taxon>Spermatophyta</taxon>
        <taxon>Magnoliopsida</taxon>
        <taxon>eudicotyledons</taxon>
        <taxon>Gunneridae</taxon>
        <taxon>Pentapetalae</taxon>
        <taxon>rosids</taxon>
        <taxon>malvids</taxon>
        <taxon>Malvales</taxon>
        <taxon>Malvaceae</taxon>
        <taxon>Byttnerioideae</taxon>
        <taxon>Theobroma</taxon>
    </lineage>
</organism>
<dbReference type="HOGENOM" id="CLU_000680_21_0_1"/>
<dbReference type="PANTHER" id="PTHR33033:SF121">
    <property type="entry name" value="POLYNUCLEOTIDYL TRANSFERASE, RIBONUCLEASE H-LIKE SUPERFAMILY PROTEIN"/>
    <property type="match status" value="1"/>
</dbReference>
<dbReference type="InterPro" id="IPR012337">
    <property type="entry name" value="RNaseH-like_sf"/>
</dbReference>
<dbReference type="InterPro" id="IPR044730">
    <property type="entry name" value="RNase_H-like_dom_plant"/>
</dbReference>
<keyword evidence="2" id="KW-1185">Reference proteome</keyword>